<dbReference type="GO" id="GO:0005886">
    <property type="term" value="C:plasma membrane"/>
    <property type="evidence" value="ECO:0007669"/>
    <property type="project" value="TreeGrafter"/>
</dbReference>
<dbReference type="PROSITE" id="PS50215">
    <property type="entry name" value="ADAM_MEPRO"/>
    <property type="match status" value="1"/>
</dbReference>
<feature type="region of interest" description="Disordered" evidence="5">
    <location>
        <begin position="820"/>
        <end position="881"/>
    </location>
</feature>
<keyword evidence="6" id="KW-1133">Transmembrane helix</keyword>
<dbReference type="eggNOG" id="KOG3607">
    <property type="taxonomic scope" value="Eukaryota"/>
</dbReference>
<feature type="binding site" evidence="4">
    <location>
        <position position="461"/>
    </location>
    <ligand>
        <name>Zn(2+)</name>
        <dbReference type="ChEBI" id="CHEBI:29105"/>
        <note>catalytic</note>
    </ligand>
</feature>
<dbReference type="GO" id="GO:0006509">
    <property type="term" value="P:membrane protein ectodomain proteolysis"/>
    <property type="evidence" value="ECO:0007669"/>
    <property type="project" value="TreeGrafter"/>
</dbReference>
<evidence type="ECO:0000256" key="4">
    <source>
        <dbReference type="PROSITE-ProRule" id="PRU00276"/>
    </source>
</evidence>
<feature type="binding site" evidence="4">
    <location>
        <position position="465"/>
    </location>
    <ligand>
        <name>Zn(2+)</name>
        <dbReference type="ChEBI" id="CHEBI:29105"/>
        <note>catalytic</note>
    </ligand>
</feature>
<dbReference type="Pfam" id="PF01562">
    <property type="entry name" value="Pep_M12B_propep"/>
    <property type="match status" value="1"/>
</dbReference>
<reference evidence="10 11" key="1">
    <citation type="submission" date="2009-11" db="EMBL/GenBank/DDBJ databases">
        <title>Annotation of Allomyces macrogynus ATCC 38327.</title>
        <authorList>
            <consortium name="The Broad Institute Genome Sequencing Platform"/>
            <person name="Russ C."/>
            <person name="Cuomo C."/>
            <person name="Burger G."/>
            <person name="Gray M.W."/>
            <person name="Holland P.W.H."/>
            <person name="King N."/>
            <person name="Lang F.B.F."/>
            <person name="Roger A.J."/>
            <person name="Ruiz-Trillo I."/>
            <person name="Young S.K."/>
            <person name="Zeng Q."/>
            <person name="Gargeya S."/>
            <person name="Fitzgerald M."/>
            <person name="Haas B."/>
            <person name="Abouelleil A."/>
            <person name="Alvarado L."/>
            <person name="Arachchi H.M."/>
            <person name="Berlin A."/>
            <person name="Chapman S.B."/>
            <person name="Gearin G."/>
            <person name="Goldberg J."/>
            <person name="Griggs A."/>
            <person name="Gujja S."/>
            <person name="Hansen M."/>
            <person name="Heiman D."/>
            <person name="Howarth C."/>
            <person name="Larimer J."/>
            <person name="Lui A."/>
            <person name="MacDonald P.J.P."/>
            <person name="McCowen C."/>
            <person name="Montmayeur A."/>
            <person name="Murphy C."/>
            <person name="Neiman D."/>
            <person name="Pearson M."/>
            <person name="Priest M."/>
            <person name="Roberts A."/>
            <person name="Saif S."/>
            <person name="Shea T."/>
            <person name="Sisk P."/>
            <person name="Stolte C."/>
            <person name="Sykes S."/>
            <person name="Wortman J."/>
            <person name="Nusbaum C."/>
            <person name="Birren B."/>
        </authorList>
    </citation>
    <scope>NUCLEOTIDE SEQUENCE [LARGE SCALE GENOMIC DNA]</scope>
    <source>
        <strain evidence="10 11">ATCC 38327</strain>
    </source>
</reference>
<feature type="region of interest" description="Disordered" evidence="5">
    <location>
        <begin position="786"/>
        <end position="807"/>
    </location>
</feature>
<gene>
    <name evidence="10" type="ORF">AMAG_19027</name>
</gene>
<evidence type="ECO:0000313" key="11">
    <source>
        <dbReference type="Proteomes" id="UP000054350"/>
    </source>
</evidence>
<dbReference type="VEuPathDB" id="FungiDB:AMAG_19027"/>
<feature type="region of interest" description="Disordered" evidence="5">
    <location>
        <begin position="414"/>
        <end position="438"/>
    </location>
</feature>
<dbReference type="SUPFAM" id="SSF55486">
    <property type="entry name" value="Metalloproteases ('zincins'), catalytic domain"/>
    <property type="match status" value="1"/>
</dbReference>
<evidence type="ECO:0000256" key="2">
    <source>
        <dbReference type="ARBA" id="ARBA00056552"/>
    </source>
</evidence>
<feature type="compositionally biased region" description="Gly residues" evidence="5">
    <location>
        <begin position="870"/>
        <end position="881"/>
    </location>
</feature>
<evidence type="ECO:0000256" key="3">
    <source>
        <dbReference type="ARBA" id="ARBA00074021"/>
    </source>
</evidence>
<dbReference type="InterPro" id="IPR001762">
    <property type="entry name" value="Disintegrin_dom"/>
</dbReference>
<dbReference type="Pfam" id="PF00200">
    <property type="entry name" value="Disintegrin"/>
    <property type="match status" value="1"/>
</dbReference>
<dbReference type="OrthoDB" id="5951731at2759"/>
<feature type="non-terminal residue" evidence="10">
    <location>
        <position position="1"/>
    </location>
</feature>
<reference evidence="11" key="2">
    <citation type="submission" date="2009-11" db="EMBL/GenBank/DDBJ databases">
        <title>The Genome Sequence of Allomyces macrogynus strain ATCC 38327.</title>
        <authorList>
            <consortium name="The Broad Institute Genome Sequencing Platform"/>
            <person name="Russ C."/>
            <person name="Cuomo C."/>
            <person name="Shea T."/>
            <person name="Young S.K."/>
            <person name="Zeng Q."/>
            <person name="Koehrsen M."/>
            <person name="Haas B."/>
            <person name="Borodovsky M."/>
            <person name="Guigo R."/>
            <person name="Alvarado L."/>
            <person name="Berlin A."/>
            <person name="Borenstein D."/>
            <person name="Chen Z."/>
            <person name="Engels R."/>
            <person name="Freedman E."/>
            <person name="Gellesch M."/>
            <person name="Goldberg J."/>
            <person name="Griggs A."/>
            <person name="Gujja S."/>
            <person name="Heiman D."/>
            <person name="Hepburn T."/>
            <person name="Howarth C."/>
            <person name="Jen D."/>
            <person name="Larson L."/>
            <person name="Lewis B."/>
            <person name="Mehta T."/>
            <person name="Park D."/>
            <person name="Pearson M."/>
            <person name="Roberts A."/>
            <person name="Saif S."/>
            <person name="Shenoy N."/>
            <person name="Sisk P."/>
            <person name="Stolte C."/>
            <person name="Sykes S."/>
            <person name="Walk T."/>
            <person name="White J."/>
            <person name="Yandava C."/>
            <person name="Burger G."/>
            <person name="Gray M.W."/>
            <person name="Holland P.W.H."/>
            <person name="King N."/>
            <person name="Lang F.B.F."/>
            <person name="Roger A.J."/>
            <person name="Ruiz-Trillo I."/>
            <person name="Lander E."/>
            <person name="Nusbaum C."/>
        </authorList>
    </citation>
    <scope>NUCLEOTIDE SEQUENCE [LARGE SCALE GENOMIC DNA]</scope>
    <source>
        <strain evidence="11">ATCC 38327</strain>
    </source>
</reference>
<keyword evidence="6" id="KW-0812">Transmembrane</keyword>
<dbReference type="InterPro" id="IPR051489">
    <property type="entry name" value="ADAM_Metalloproteinase"/>
</dbReference>
<dbReference type="AlphaFoldDB" id="A0A0L0SMC4"/>
<sequence>MLQLATLLATLLVTLFALARPTCAHSVDTPADDLESLSVLATPARLTVVRPGAASSYTPLHKRATRAVHADDHLRVTLDAYNATFVLHLAPDTHLVHPDAVVEVVHDGRTVTKPLRARVYAGHVIAQGAEEEGMVWTATGKGHGRARLVLYHDGLTDDPEYSHHYATTRTPIFAAEWTALGETYRADPIHAYLRHKRPHDPVVPASRHLRARDPQLADATMVLYRDSDTFGARSHQHLLSRRDDSLAVAGECGNMQYGDWNRAFRAQWAADRAERTATRLRSRAPSSNCPTDPSFVYMGVAADCSYTATFKGSEKDVINELITVWGTVSSKYQDTFNVGVGIVRTVLRMDCGGSEPWNRDCSTTSYQISDRLSDFSKWRGDQKTDEGLWHLLSKCNTGATLGIAWTGTLCETSTRDQPKTTTPGGSTQLSAISSGSGGDREYVTGAGVSTITRDQWKVVAHEIGHNFGAIHDCIAAQCSAGAQDCSPCTGAAAGNSTSGGSCDCAGRFLMNPTDNSATNQFSPGSVDDICRHVTKVAKSMGAKSCLLKPGARKLLQGNVCGNGVLEEGEQCDCGDRCAQDACCTAQCTLKPNAQCSDRNSPGCCAQCKFKAAGSVCRAAREFCDVPETCPGNSAECPKDTYLPDGTACTLNGTVPAESAANSYCASGLCTNRDAQCFLASKGQATVFRTACAPRQGECQITCQVGNATNQCSEFNAVFLDGTDCGLGGRCQAGQCSGSSILNSVSGWIKGNPTLAYVVAAAIGLAVLMCAWSCVLRPAADKCCRRAGKKKVPPVPPPSATRPSNTAPVAPVAPVAAVASTAPATAAAGGQQQPPYGGPADASRGLPPPRPGGGAGAYDRGGSRSGSVPRGAGGGGYGWKPS</sequence>
<dbReference type="Proteomes" id="UP000054350">
    <property type="component" value="Unassembled WGS sequence"/>
</dbReference>
<keyword evidence="11" id="KW-1185">Reference proteome</keyword>
<feature type="compositionally biased region" description="Polar residues" evidence="5">
    <location>
        <begin position="419"/>
        <end position="434"/>
    </location>
</feature>
<feature type="domain" description="Peptidase M12B" evidence="9">
    <location>
        <begin position="294"/>
        <end position="535"/>
    </location>
</feature>
<feature type="binding site" evidence="4">
    <location>
        <position position="471"/>
    </location>
    <ligand>
        <name>Zn(2+)</name>
        <dbReference type="ChEBI" id="CHEBI:29105"/>
        <note>catalytic</note>
    </ligand>
</feature>
<dbReference type="PROSITE" id="PS50214">
    <property type="entry name" value="DISINTEGRIN_2"/>
    <property type="match status" value="1"/>
</dbReference>
<evidence type="ECO:0000256" key="1">
    <source>
        <dbReference type="ARBA" id="ARBA00023157"/>
    </source>
</evidence>
<feature type="signal peptide" evidence="7">
    <location>
        <begin position="1"/>
        <end position="24"/>
    </location>
</feature>
<comment type="function">
    <text evidence="2">Probable zinc protease.</text>
</comment>
<feature type="chain" id="PRO_5005548168" description="Disintegrin and metalloproteinase domain-containing protein B" evidence="7">
    <location>
        <begin position="25"/>
        <end position="881"/>
    </location>
</feature>
<accession>A0A0L0SMC4</accession>
<dbReference type="OMA" id="NDWNVAS"/>
<dbReference type="Gene3D" id="3.40.390.10">
    <property type="entry name" value="Collagenase (Catalytic Domain)"/>
    <property type="match status" value="1"/>
</dbReference>
<keyword evidence="6" id="KW-0472">Membrane</keyword>
<dbReference type="InterPro" id="IPR002870">
    <property type="entry name" value="Peptidase_M12B_N"/>
</dbReference>
<feature type="active site" evidence="4">
    <location>
        <position position="462"/>
    </location>
</feature>
<comment type="caution">
    <text evidence="4">Lacks conserved residue(s) required for the propagation of feature annotation.</text>
</comment>
<keyword evidence="4" id="KW-0479">Metal-binding</keyword>
<dbReference type="Gene3D" id="4.10.70.10">
    <property type="entry name" value="Disintegrin domain"/>
    <property type="match status" value="1"/>
</dbReference>
<proteinExistence type="predicted"/>
<dbReference type="SUPFAM" id="SSF57552">
    <property type="entry name" value="Blood coagulation inhibitor (disintegrin)"/>
    <property type="match status" value="1"/>
</dbReference>
<dbReference type="FunFam" id="4.10.70.10:FF:000003">
    <property type="entry name" value="Disintegrin and metalloproteinase domain-containing protein 17"/>
    <property type="match status" value="1"/>
</dbReference>
<dbReference type="STRING" id="578462.A0A0L0SMC4"/>
<evidence type="ECO:0000259" key="8">
    <source>
        <dbReference type="PROSITE" id="PS50214"/>
    </source>
</evidence>
<dbReference type="GO" id="GO:0004222">
    <property type="term" value="F:metalloendopeptidase activity"/>
    <property type="evidence" value="ECO:0007669"/>
    <property type="project" value="InterPro"/>
</dbReference>
<dbReference type="SMART" id="SM00050">
    <property type="entry name" value="DISIN"/>
    <property type="match status" value="1"/>
</dbReference>
<organism evidence="10 11">
    <name type="scientific">Allomyces macrogynus (strain ATCC 38327)</name>
    <name type="common">Allomyces javanicus var. macrogynus</name>
    <dbReference type="NCBI Taxonomy" id="578462"/>
    <lineage>
        <taxon>Eukaryota</taxon>
        <taxon>Fungi</taxon>
        <taxon>Fungi incertae sedis</taxon>
        <taxon>Blastocladiomycota</taxon>
        <taxon>Blastocladiomycetes</taxon>
        <taxon>Blastocladiales</taxon>
        <taxon>Blastocladiaceae</taxon>
        <taxon>Allomyces</taxon>
    </lineage>
</organism>
<evidence type="ECO:0000256" key="5">
    <source>
        <dbReference type="SAM" id="MobiDB-lite"/>
    </source>
</evidence>
<feature type="compositionally biased region" description="Low complexity" evidence="5">
    <location>
        <begin position="856"/>
        <end position="869"/>
    </location>
</feature>
<feature type="compositionally biased region" description="Low complexity" evidence="5">
    <location>
        <begin position="820"/>
        <end position="844"/>
    </location>
</feature>
<dbReference type="GO" id="GO:0046872">
    <property type="term" value="F:metal ion binding"/>
    <property type="evidence" value="ECO:0007669"/>
    <property type="project" value="UniProtKB-KW"/>
</dbReference>
<dbReference type="InterPro" id="IPR024079">
    <property type="entry name" value="MetalloPept_cat_dom_sf"/>
</dbReference>
<evidence type="ECO:0000256" key="6">
    <source>
        <dbReference type="SAM" id="Phobius"/>
    </source>
</evidence>
<evidence type="ECO:0000259" key="9">
    <source>
        <dbReference type="PROSITE" id="PS50215"/>
    </source>
</evidence>
<dbReference type="InterPro" id="IPR001590">
    <property type="entry name" value="Peptidase_M12B"/>
</dbReference>
<dbReference type="PANTHER" id="PTHR45702">
    <property type="entry name" value="ADAM10/ADAM17 METALLOPEPTIDASE FAMILY MEMBER"/>
    <property type="match status" value="1"/>
</dbReference>
<keyword evidence="7" id="KW-0732">Signal</keyword>
<keyword evidence="1" id="KW-1015">Disulfide bond</keyword>
<evidence type="ECO:0000313" key="10">
    <source>
        <dbReference type="EMBL" id="KNE63623.1"/>
    </source>
</evidence>
<keyword evidence="4" id="KW-0862">Zinc</keyword>
<name>A0A0L0SMC4_ALLM3</name>
<evidence type="ECO:0000256" key="7">
    <source>
        <dbReference type="SAM" id="SignalP"/>
    </source>
</evidence>
<dbReference type="EMBL" id="GG745342">
    <property type="protein sequence ID" value="KNE63623.1"/>
    <property type="molecule type" value="Genomic_DNA"/>
</dbReference>
<feature type="domain" description="Disintegrin" evidence="8">
    <location>
        <begin position="557"/>
        <end position="644"/>
    </location>
</feature>
<feature type="transmembrane region" description="Helical" evidence="6">
    <location>
        <begin position="754"/>
        <end position="775"/>
    </location>
</feature>
<protein>
    <recommendedName>
        <fullName evidence="3">Disintegrin and metalloproteinase domain-containing protein B</fullName>
    </recommendedName>
</protein>
<dbReference type="InterPro" id="IPR036436">
    <property type="entry name" value="Disintegrin_dom_sf"/>
</dbReference>
<dbReference type="PANTHER" id="PTHR45702:SF2">
    <property type="entry name" value="KUZBANIAN, ISOFORM A"/>
    <property type="match status" value="1"/>
</dbReference>
<dbReference type="Pfam" id="PF13688">
    <property type="entry name" value="Reprolysin_5"/>
    <property type="match status" value="1"/>
</dbReference>